<protein>
    <recommendedName>
        <fullName evidence="2">7TM GPCR serpentine receptor class x (Srx) domain-containing protein</fullName>
    </recommendedName>
</protein>
<feature type="transmembrane region" description="Helical" evidence="1">
    <location>
        <begin position="7"/>
        <end position="28"/>
    </location>
</feature>
<keyword evidence="1" id="KW-0812">Transmembrane</keyword>
<proteinExistence type="predicted"/>
<comment type="caution">
    <text evidence="3">The sequence shown here is derived from an EMBL/GenBank/DDBJ whole genome shotgun (WGS) entry which is preliminary data.</text>
</comment>
<evidence type="ECO:0000313" key="4">
    <source>
        <dbReference type="Proteomes" id="UP000024635"/>
    </source>
</evidence>
<name>A0A016VBD0_9BILA</name>
<reference evidence="4" key="1">
    <citation type="journal article" date="2015" name="Nat. Genet.">
        <title>The genome and transcriptome of the zoonotic hookworm Ancylostoma ceylanicum identify infection-specific gene families.</title>
        <authorList>
            <person name="Schwarz E.M."/>
            <person name="Hu Y."/>
            <person name="Antoshechkin I."/>
            <person name="Miller M.M."/>
            <person name="Sternberg P.W."/>
            <person name="Aroian R.V."/>
        </authorList>
    </citation>
    <scope>NUCLEOTIDE SEQUENCE</scope>
    <source>
        <strain evidence="4">HY135</strain>
    </source>
</reference>
<feature type="transmembrane region" description="Helical" evidence="1">
    <location>
        <begin position="103"/>
        <end position="131"/>
    </location>
</feature>
<dbReference type="EMBL" id="JARK01001349">
    <property type="protein sequence ID" value="EYC24750.1"/>
    <property type="molecule type" value="Genomic_DNA"/>
</dbReference>
<dbReference type="Proteomes" id="UP000024635">
    <property type="component" value="Unassembled WGS sequence"/>
</dbReference>
<feature type="domain" description="7TM GPCR serpentine receptor class x (Srx)" evidence="2">
    <location>
        <begin position="71"/>
        <end position="225"/>
    </location>
</feature>
<gene>
    <name evidence="3" type="primary">Acey_s0013.g2091</name>
    <name evidence="3" type="ORF">Y032_0013g2091</name>
</gene>
<dbReference type="PANTHER" id="PTHR23017:SF44">
    <property type="entry name" value="G-PROTEIN COUPLED RECEPTORS FAMILY 1 PROFILE DOMAIN-CONTAINING PROTEIN"/>
    <property type="match status" value="1"/>
</dbReference>
<dbReference type="SUPFAM" id="SSF81321">
    <property type="entry name" value="Family A G protein-coupled receptor-like"/>
    <property type="match status" value="1"/>
</dbReference>
<dbReference type="OrthoDB" id="5867211at2759"/>
<keyword evidence="1" id="KW-1133">Transmembrane helix</keyword>
<feature type="transmembrane region" description="Helical" evidence="1">
    <location>
        <begin position="193"/>
        <end position="214"/>
    </location>
</feature>
<evidence type="ECO:0000313" key="3">
    <source>
        <dbReference type="EMBL" id="EYC24750.1"/>
    </source>
</evidence>
<sequence>MGRSPSLSLISLGYCIIVLFIIMHDLGYNCLMLKYSLLPERRQVMNQFLSEEAAFRISTVLTALKFYERFVLIFLHALLTINRGCAVFIPMRYSHMFSYRKTALMVASVFVVCSPVFVIYAFEIFGCLYFFHPQNYTYYFRRNLCFDIHRIAEWICAGFFLSTSIVADILIALSLFKQRKRSGMDTFKDVRDFSFMIQTLVLSLANGFSMLYLYTLGSFSTGKLWLDHVPKLLDLVLALTYT</sequence>
<accession>A0A016VBD0</accession>
<keyword evidence="4" id="KW-1185">Reference proteome</keyword>
<evidence type="ECO:0000259" key="2">
    <source>
        <dbReference type="Pfam" id="PF10328"/>
    </source>
</evidence>
<feature type="transmembrane region" description="Helical" evidence="1">
    <location>
        <begin position="151"/>
        <end position="173"/>
    </location>
</feature>
<dbReference type="Pfam" id="PF10328">
    <property type="entry name" value="7TM_GPCR_Srx"/>
    <property type="match status" value="1"/>
</dbReference>
<keyword evidence="1" id="KW-0472">Membrane</keyword>
<dbReference type="PANTHER" id="PTHR23017">
    <property type="entry name" value="SERPENTINE RECEPTOR, CLASS X"/>
    <property type="match status" value="1"/>
</dbReference>
<feature type="transmembrane region" description="Helical" evidence="1">
    <location>
        <begin position="70"/>
        <end position="91"/>
    </location>
</feature>
<dbReference type="AlphaFoldDB" id="A0A016VBD0"/>
<organism evidence="3 4">
    <name type="scientific">Ancylostoma ceylanicum</name>
    <dbReference type="NCBI Taxonomy" id="53326"/>
    <lineage>
        <taxon>Eukaryota</taxon>
        <taxon>Metazoa</taxon>
        <taxon>Ecdysozoa</taxon>
        <taxon>Nematoda</taxon>
        <taxon>Chromadorea</taxon>
        <taxon>Rhabditida</taxon>
        <taxon>Rhabditina</taxon>
        <taxon>Rhabditomorpha</taxon>
        <taxon>Strongyloidea</taxon>
        <taxon>Ancylostomatidae</taxon>
        <taxon>Ancylostomatinae</taxon>
        <taxon>Ancylostoma</taxon>
    </lineage>
</organism>
<evidence type="ECO:0000256" key="1">
    <source>
        <dbReference type="SAM" id="Phobius"/>
    </source>
</evidence>
<dbReference type="InterPro" id="IPR019430">
    <property type="entry name" value="7TM_GPCR_serpentine_rcpt_Srx"/>
</dbReference>